<dbReference type="Proteomes" id="UP000199377">
    <property type="component" value="Unassembled WGS sequence"/>
</dbReference>
<keyword evidence="2" id="KW-1185">Reference proteome</keyword>
<accession>A0A1I3LFT9</accession>
<gene>
    <name evidence="1" type="ORF">SAMN05216258_1108</name>
</gene>
<sequence>MQDKIKIRQHEFDNADAAASYFNVSRQWVLEARRLGRLDRIGLGKGGGQATKVEIRGEFYDGFRKAGQALGVSAQAVWSAVECGRPDGAGLGRPWASRGLSA</sequence>
<name>A0A1I3LFT9_9RHOB</name>
<dbReference type="AlphaFoldDB" id="A0A1I3LFT9"/>
<proteinExistence type="predicted"/>
<reference evidence="1 2" key="1">
    <citation type="submission" date="2016-10" db="EMBL/GenBank/DDBJ databases">
        <authorList>
            <person name="de Groot N.N."/>
        </authorList>
    </citation>
    <scope>NUCLEOTIDE SEQUENCE [LARGE SCALE GENOMIC DNA]</scope>
    <source>
        <strain evidence="1 2">CGMCC 1.11030</strain>
    </source>
</reference>
<dbReference type="EMBL" id="FOQH01000010">
    <property type="protein sequence ID" value="SFI83674.1"/>
    <property type="molecule type" value="Genomic_DNA"/>
</dbReference>
<evidence type="ECO:0000313" key="2">
    <source>
        <dbReference type="Proteomes" id="UP000199377"/>
    </source>
</evidence>
<dbReference type="STRING" id="1114924.SAMN05216258_1108"/>
<evidence type="ECO:0000313" key="1">
    <source>
        <dbReference type="EMBL" id="SFI83674.1"/>
    </source>
</evidence>
<organism evidence="1 2">
    <name type="scientific">Albimonas pacifica</name>
    <dbReference type="NCBI Taxonomy" id="1114924"/>
    <lineage>
        <taxon>Bacteria</taxon>
        <taxon>Pseudomonadati</taxon>
        <taxon>Pseudomonadota</taxon>
        <taxon>Alphaproteobacteria</taxon>
        <taxon>Rhodobacterales</taxon>
        <taxon>Paracoccaceae</taxon>
        <taxon>Albimonas</taxon>
    </lineage>
</organism>
<dbReference type="RefSeq" id="WP_092863018.1">
    <property type="nucleotide sequence ID" value="NZ_FOQH01000010.1"/>
</dbReference>
<protein>
    <submittedName>
        <fullName evidence="1">Uncharacterized protein</fullName>
    </submittedName>
</protein>